<dbReference type="OrthoDB" id="444462at2"/>
<dbReference type="STRING" id="118168.MC7420_3907"/>
<dbReference type="eggNOG" id="ENOG502Z9PT">
    <property type="taxonomic scope" value="Bacteria"/>
</dbReference>
<organism evidence="1 2">
    <name type="scientific">Coleofasciculus chthonoplastes PCC 7420</name>
    <dbReference type="NCBI Taxonomy" id="118168"/>
    <lineage>
        <taxon>Bacteria</taxon>
        <taxon>Bacillati</taxon>
        <taxon>Cyanobacteriota</taxon>
        <taxon>Cyanophyceae</taxon>
        <taxon>Coleofasciculales</taxon>
        <taxon>Coleofasciculaceae</taxon>
        <taxon>Coleofasciculus</taxon>
    </lineage>
</organism>
<proteinExistence type="predicted"/>
<protein>
    <submittedName>
        <fullName evidence="1">Uncharacterized protein</fullName>
    </submittedName>
</protein>
<dbReference type="AlphaFoldDB" id="B4VUM8"/>
<gene>
    <name evidence="1" type="ORF">MC7420_3907</name>
</gene>
<dbReference type="RefSeq" id="WP_006102229.1">
    <property type="nucleotide sequence ID" value="NZ_DS989853.1"/>
</dbReference>
<evidence type="ECO:0000313" key="2">
    <source>
        <dbReference type="Proteomes" id="UP000003835"/>
    </source>
</evidence>
<reference evidence="1 2" key="1">
    <citation type="submission" date="2008-07" db="EMBL/GenBank/DDBJ databases">
        <authorList>
            <person name="Tandeau de Marsac N."/>
            <person name="Ferriera S."/>
            <person name="Johnson J."/>
            <person name="Kravitz S."/>
            <person name="Beeson K."/>
            <person name="Sutton G."/>
            <person name="Rogers Y.-H."/>
            <person name="Friedman R."/>
            <person name="Frazier M."/>
            <person name="Venter J.C."/>
        </authorList>
    </citation>
    <scope>NUCLEOTIDE SEQUENCE [LARGE SCALE GENOMIC DNA]</scope>
    <source>
        <strain evidence="1 2">PCC 7420</strain>
    </source>
</reference>
<dbReference type="Proteomes" id="UP000003835">
    <property type="component" value="Unassembled WGS sequence"/>
</dbReference>
<name>B4VUM8_9CYAN</name>
<keyword evidence="2" id="KW-1185">Reference proteome</keyword>
<sequence>MSFSPEQLQRHCEIILSSRRIRNKIVVLCEGKGGVWDLKGRPSPQSYRRMAQMPDANFYNACVPKWWRNYRPEFFNCGDRTDVLDTYCTLLQLHKNNSDNSYLSPEKLFAIVDLDLQLKTIDNYPFSDTEAIFQDLYEQAKVNPKNAINHRIWVTGFIYKESYFLFPELQPVFDNFSATPIYKDNPALLQTIYIDMADGISNDANLRDNLQRASERLRYCSGLDCQGVNELRDSWKDEFQNAPDEQRKQELIFALLTIKKAKEYWNQFHPPTDWSRPIEVYRDQLSLEIGRFYAEKSSDVHYHLPFFWKTLYEKDYQQRG</sequence>
<evidence type="ECO:0000313" key="1">
    <source>
        <dbReference type="EMBL" id="EDX74383.1"/>
    </source>
</evidence>
<accession>B4VUM8</accession>
<dbReference type="HOGENOM" id="CLU_859546_0_0_3"/>
<dbReference type="EMBL" id="DS989853">
    <property type="protein sequence ID" value="EDX74383.1"/>
    <property type="molecule type" value="Genomic_DNA"/>
</dbReference>